<proteinExistence type="predicted"/>
<organism evidence="2 3">
    <name type="scientific">Linum trigynum</name>
    <dbReference type="NCBI Taxonomy" id="586398"/>
    <lineage>
        <taxon>Eukaryota</taxon>
        <taxon>Viridiplantae</taxon>
        <taxon>Streptophyta</taxon>
        <taxon>Embryophyta</taxon>
        <taxon>Tracheophyta</taxon>
        <taxon>Spermatophyta</taxon>
        <taxon>Magnoliopsida</taxon>
        <taxon>eudicotyledons</taxon>
        <taxon>Gunneridae</taxon>
        <taxon>Pentapetalae</taxon>
        <taxon>rosids</taxon>
        <taxon>fabids</taxon>
        <taxon>Malpighiales</taxon>
        <taxon>Linaceae</taxon>
        <taxon>Linum</taxon>
    </lineage>
</organism>
<sequence length="80" mass="8944">MIIMNQAGEVLLAQGVQFVGIDDPLIAEMLTLREAICWCLASVFMEVRLEGDAKVVIDKINRSDTTDSQIRAFSWKLCNV</sequence>
<reference evidence="2 3" key="1">
    <citation type="submission" date="2024-04" db="EMBL/GenBank/DDBJ databases">
        <authorList>
            <person name="Fracassetti M."/>
        </authorList>
    </citation>
    <scope>NUCLEOTIDE SEQUENCE [LARGE SCALE GENOMIC DNA]</scope>
</reference>
<dbReference type="EMBL" id="OZ034819">
    <property type="protein sequence ID" value="CAL1392677.1"/>
    <property type="molecule type" value="Genomic_DNA"/>
</dbReference>
<keyword evidence="3" id="KW-1185">Reference proteome</keyword>
<dbReference type="Pfam" id="PF13456">
    <property type="entry name" value="RVT_3"/>
    <property type="match status" value="1"/>
</dbReference>
<dbReference type="GO" id="GO:0004523">
    <property type="term" value="F:RNA-DNA hybrid ribonuclease activity"/>
    <property type="evidence" value="ECO:0007669"/>
    <property type="project" value="InterPro"/>
</dbReference>
<dbReference type="InterPro" id="IPR002156">
    <property type="entry name" value="RNaseH_domain"/>
</dbReference>
<protein>
    <recommendedName>
        <fullName evidence="1">RNase H type-1 domain-containing protein</fullName>
    </recommendedName>
</protein>
<evidence type="ECO:0000313" key="3">
    <source>
        <dbReference type="Proteomes" id="UP001497516"/>
    </source>
</evidence>
<dbReference type="AlphaFoldDB" id="A0AAV2F3R9"/>
<feature type="domain" description="RNase H type-1" evidence="1">
    <location>
        <begin position="1"/>
        <end position="76"/>
    </location>
</feature>
<dbReference type="GO" id="GO:0003676">
    <property type="term" value="F:nucleic acid binding"/>
    <property type="evidence" value="ECO:0007669"/>
    <property type="project" value="InterPro"/>
</dbReference>
<accession>A0AAV2F3R9</accession>
<name>A0AAV2F3R9_9ROSI</name>
<evidence type="ECO:0000259" key="1">
    <source>
        <dbReference type="Pfam" id="PF13456"/>
    </source>
</evidence>
<evidence type="ECO:0000313" key="2">
    <source>
        <dbReference type="EMBL" id="CAL1392677.1"/>
    </source>
</evidence>
<gene>
    <name evidence="2" type="ORF">LTRI10_LOCUS33303</name>
</gene>
<dbReference type="Proteomes" id="UP001497516">
    <property type="component" value="Chromosome 6"/>
</dbReference>